<dbReference type="EMBL" id="CABFNO020000839">
    <property type="protein sequence ID" value="CAG9962922.1"/>
    <property type="molecule type" value="Genomic_DNA"/>
</dbReference>
<dbReference type="AlphaFoldDB" id="A0A9N9XUF5"/>
<comment type="caution">
    <text evidence="1">The sequence shown here is derived from an EMBL/GenBank/DDBJ whole genome shotgun (WGS) entry which is preliminary data.</text>
</comment>
<evidence type="ECO:0000313" key="1">
    <source>
        <dbReference type="EMBL" id="CAG9962922.1"/>
    </source>
</evidence>
<accession>A0A9N9XUF5</accession>
<organism evidence="1 2">
    <name type="scientific">Clonostachys byssicola</name>
    <dbReference type="NCBI Taxonomy" id="160290"/>
    <lineage>
        <taxon>Eukaryota</taxon>
        <taxon>Fungi</taxon>
        <taxon>Dikarya</taxon>
        <taxon>Ascomycota</taxon>
        <taxon>Pezizomycotina</taxon>
        <taxon>Sordariomycetes</taxon>
        <taxon>Hypocreomycetidae</taxon>
        <taxon>Hypocreales</taxon>
        <taxon>Bionectriaceae</taxon>
        <taxon>Clonostachys</taxon>
    </lineage>
</organism>
<dbReference type="Proteomes" id="UP000754883">
    <property type="component" value="Unassembled WGS sequence"/>
</dbReference>
<sequence>MSTSAHLRPPPTSAHYVHHAHILGCPHDATAPPRHIITPAAHSTQMTTNLSSPGYRLAKIDHIAYSGAGIPGGAEKRIAPGLVGQFTQKQRSGMQKE</sequence>
<name>A0A9N9XUF5_9HYPO</name>
<reference evidence="2" key="1">
    <citation type="submission" date="2019-06" db="EMBL/GenBank/DDBJ databases">
        <authorList>
            <person name="Broberg M."/>
        </authorList>
    </citation>
    <scope>NUCLEOTIDE SEQUENCE [LARGE SCALE GENOMIC DNA]</scope>
</reference>
<gene>
    <name evidence="1" type="ORF">CBYS24578_00018189</name>
</gene>
<keyword evidence="2" id="KW-1185">Reference proteome</keyword>
<evidence type="ECO:0000313" key="2">
    <source>
        <dbReference type="Proteomes" id="UP000754883"/>
    </source>
</evidence>
<reference evidence="1 2" key="2">
    <citation type="submission" date="2021-10" db="EMBL/GenBank/DDBJ databases">
        <authorList>
            <person name="Piombo E."/>
        </authorList>
    </citation>
    <scope>NUCLEOTIDE SEQUENCE [LARGE SCALE GENOMIC DNA]</scope>
</reference>
<proteinExistence type="predicted"/>
<protein>
    <submittedName>
        <fullName evidence="1">Uncharacterized protein</fullName>
    </submittedName>
</protein>